<evidence type="ECO:0000313" key="1">
    <source>
        <dbReference type="EMBL" id="OTI53842.1"/>
    </source>
</evidence>
<dbReference type="Proteomes" id="UP000194857">
    <property type="component" value="Unassembled WGS sequence"/>
</dbReference>
<dbReference type="RefSeq" id="WP_031299600.1">
    <property type="nucleotide sequence ID" value="NZ_CP163141.1"/>
</dbReference>
<comment type="caution">
    <text evidence="1">The sequence shown here is derived from an EMBL/GenBank/DDBJ whole genome shotgun (WGS) entry which is preliminary data.</text>
</comment>
<dbReference type="EMBL" id="NFFZ01000056">
    <property type="protein sequence ID" value="OTI53842.1"/>
    <property type="molecule type" value="Genomic_DNA"/>
</dbReference>
<reference evidence="2" key="1">
    <citation type="submission" date="2017-05" db="EMBL/GenBank/DDBJ databases">
        <authorList>
            <person name="Giani T."/>
            <person name="Arena F."/>
            <person name="Pollini S."/>
            <person name="Di Pilato V."/>
            <person name="D'Andrea M.M."/>
            <person name="Henrici De Angelis L."/>
            <person name="Bassetti M."/>
            <person name="Rossolini G.M."/>
        </authorList>
    </citation>
    <scope>NUCLEOTIDE SEQUENCE [LARGE SCALE GENOMIC DNA]</scope>
    <source>
        <strain evidence="2">S567_C10_BS</strain>
    </source>
</reference>
<proteinExistence type="predicted"/>
<evidence type="ECO:0000313" key="2">
    <source>
        <dbReference type="Proteomes" id="UP000194857"/>
    </source>
</evidence>
<name>A0A241XE98_PSEAI</name>
<accession>A0A241XE98</accession>
<dbReference type="AlphaFoldDB" id="A0A241XE98"/>
<organism evidence="1 2">
    <name type="scientific">Pseudomonas aeruginosa</name>
    <dbReference type="NCBI Taxonomy" id="287"/>
    <lineage>
        <taxon>Bacteria</taxon>
        <taxon>Pseudomonadati</taxon>
        <taxon>Pseudomonadota</taxon>
        <taxon>Gammaproteobacteria</taxon>
        <taxon>Pseudomonadales</taxon>
        <taxon>Pseudomonadaceae</taxon>
        <taxon>Pseudomonas</taxon>
    </lineage>
</organism>
<gene>
    <name evidence="1" type="ORF">CAZ10_37710</name>
</gene>
<protein>
    <submittedName>
        <fullName evidence="1">Uncharacterized protein</fullName>
    </submittedName>
</protein>
<sequence>MRLTTIPRIKKINLSQKRFERRRRLYASKRSWRLDGGPLNRAWLCSPGTLRFSIPGWSGYYDGENKWVEL</sequence>